<dbReference type="Gene3D" id="3.40.50.300">
    <property type="entry name" value="P-loop containing nucleotide triphosphate hydrolases"/>
    <property type="match status" value="1"/>
</dbReference>
<sequence length="144" mass="16634">MKCKLDNSVFLDGDWCWDMHPFRVTDETKQMVMKNICFILNNFISCSVYENIVFCWVMHEQAIIDDILSHIYTANCKIHLISLVCSEQALRTRLIKDVKAGIRTDDVIGRSTVRLPLYEALNTIKVDVSDRSPEQAANYIIENC</sequence>
<evidence type="ECO:0000313" key="1">
    <source>
        <dbReference type="EMBL" id="MPN09846.1"/>
    </source>
</evidence>
<reference evidence="1" key="1">
    <citation type="submission" date="2019-08" db="EMBL/GenBank/DDBJ databases">
        <authorList>
            <person name="Kucharzyk K."/>
            <person name="Murdoch R.W."/>
            <person name="Higgins S."/>
            <person name="Loffler F."/>
        </authorList>
    </citation>
    <scope>NUCLEOTIDE SEQUENCE</scope>
</reference>
<dbReference type="AlphaFoldDB" id="A0A645F8A1"/>
<organism evidence="1">
    <name type="scientific">bioreactor metagenome</name>
    <dbReference type="NCBI Taxonomy" id="1076179"/>
    <lineage>
        <taxon>unclassified sequences</taxon>
        <taxon>metagenomes</taxon>
        <taxon>ecological metagenomes</taxon>
    </lineage>
</organism>
<dbReference type="Pfam" id="PF13238">
    <property type="entry name" value="AAA_18"/>
    <property type="match status" value="1"/>
</dbReference>
<gene>
    <name evidence="1" type="ORF">SDC9_157138</name>
</gene>
<evidence type="ECO:0008006" key="2">
    <source>
        <dbReference type="Google" id="ProtNLM"/>
    </source>
</evidence>
<protein>
    <recommendedName>
        <fullName evidence="2">Shikimate kinase</fullName>
    </recommendedName>
</protein>
<dbReference type="InterPro" id="IPR027417">
    <property type="entry name" value="P-loop_NTPase"/>
</dbReference>
<comment type="caution">
    <text evidence="1">The sequence shown here is derived from an EMBL/GenBank/DDBJ whole genome shotgun (WGS) entry which is preliminary data.</text>
</comment>
<accession>A0A645F8A1</accession>
<proteinExistence type="predicted"/>
<dbReference type="EMBL" id="VSSQ01055967">
    <property type="protein sequence ID" value="MPN09846.1"/>
    <property type="molecule type" value="Genomic_DNA"/>
</dbReference>
<name>A0A645F8A1_9ZZZZ</name>